<reference evidence="2" key="1">
    <citation type="journal article" date="2019" name="bioRxiv">
        <title>The Genome of the Zebra Mussel, Dreissena polymorpha: A Resource for Invasive Species Research.</title>
        <authorList>
            <person name="McCartney M.A."/>
            <person name="Auch B."/>
            <person name="Kono T."/>
            <person name="Mallez S."/>
            <person name="Zhang Y."/>
            <person name="Obille A."/>
            <person name="Becker A."/>
            <person name="Abrahante J.E."/>
            <person name="Garbe J."/>
            <person name="Badalamenti J.P."/>
            <person name="Herman A."/>
            <person name="Mangelson H."/>
            <person name="Liachko I."/>
            <person name="Sullivan S."/>
            <person name="Sone E.D."/>
            <person name="Koren S."/>
            <person name="Silverstein K.A.T."/>
            <person name="Beckman K.B."/>
            <person name="Gohl D.M."/>
        </authorList>
    </citation>
    <scope>NUCLEOTIDE SEQUENCE</scope>
    <source>
        <strain evidence="2">Duluth1</strain>
        <tissue evidence="2">Whole animal</tissue>
    </source>
</reference>
<name>A0A9D4S797_DREPO</name>
<proteinExistence type="predicted"/>
<dbReference type="AlphaFoldDB" id="A0A9D4S797"/>
<keyword evidence="1" id="KW-0472">Membrane</keyword>
<dbReference type="EMBL" id="JAIWYP010000001">
    <property type="protein sequence ID" value="KAH3892412.1"/>
    <property type="molecule type" value="Genomic_DNA"/>
</dbReference>
<feature type="transmembrane region" description="Helical" evidence="1">
    <location>
        <begin position="49"/>
        <end position="69"/>
    </location>
</feature>
<keyword evidence="1" id="KW-0812">Transmembrane</keyword>
<dbReference type="Proteomes" id="UP000828390">
    <property type="component" value="Unassembled WGS sequence"/>
</dbReference>
<evidence type="ECO:0000313" key="2">
    <source>
        <dbReference type="EMBL" id="KAH3892412.1"/>
    </source>
</evidence>
<accession>A0A9D4S797</accession>
<evidence type="ECO:0000313" key="3">
    <source>
        <dbReference type="Proteomes" id="UP000828390"/>
    </source>
</evidence>
<evidence type="ECO:0000256" key="1">
    <source>
        <dbReference type="SAM" id="Phobius"/>
    </source>
</evidence>
<protein>
    <submittedName>
        <fullName evidence="2">Uncharacterized protein</fullName>
    </submittedName>
</protein>
<keyword evidence="3" id="KW-1185">Reference proteome</keyword>
<comment type="caution">
    <text evidence="2">The sequence shown here is derived from an EMBL/GenBank/DDBJ whole genome shotgun (WGS) entry which is preliminary data.</text>
</comment>
<reference evidence="2" key="2">
    <citation type="submission" date="2020-11" db="EMBL/GenBank/DDBJ databases">
        <authorList>
            <person name="McCartney M.A."/>
            <person name="Auch B."/>
            <person name="Kono T."/>
            <person name="Mallez S."/>
            <person name="Becker A."/>
            <person name="Gohl D.M."/>
            <person name="Silverstein K.A.T."/>
            <person name="Koren S."/>
            <person name="Bechman K.B."/>
            <person name="Herman A."/>
            <person name="Abrahante J.E."/>
            <person name="Garbe J."/>
        </authorList>
    </citation>
    <scope>NUCLEOTIDE SEQUENCE</scope>
    <source>
        <strain evidence="2">Duluth1</strain>
        <tissue evidence="2">Whole animal</tissue>
    </source>
</reference>
<sequence>MHVLVAVIHVYAVGSSGLLVRLVYAGSNKEALHLTALFLVNFRVFGDRPAFRKIMVCASFSVPVFFLLAQLRWRYRSYKLAHNTSVSGLSPTKYSFLVH</sequence>
<keyword evidence="1" id="KW-1133">Transmembrane helix</keyword>
<organism evidence="2 3">
    <name type="scientific">Dreissena polymorpha</name>
    <name type="common">Zebra mussel</name>
    <name type="synonym">Mytilus polymorpha</name>
    <dbReference type="NCBI Taxonomy" id="45954"/>
    <lineage>
        <taxon>Eukaryota</taxon>
        <taxon>Metazoa</taxon>
        <taxon>Spiralia</taxon>
        <taxon>Lophotrochozoa</taxon>
        <taxon>Mollusca</taxon>
        <taxon>Bivalvia</taxon>
        <taxon>Autobranchia</taxon>
        <taxon>Heteroconchia</taxon>
        <taxon>Euheterodonta</taxon>
        <taxon>Imparidentia</taxon>
        <taxon>Neoheterodontei</taxon>
        <taxon>Myida</taxon>
        <taxon>Dreissenoidea</taxon>
        <taxon>Dreissenidae</taxon>
        <taxon>Dreissena</taxon>
    </lineage>
</organism>
<gene>
    <name evidence="2" type="ORF">DPMN_016530</name>
</gene>